<evidence type="ECO:0000256" key="1">
    <source>
        <dbReference type="SAM" id="Phobius"/>
    </source>
</evidence>
<organism evidence="2 3">
    <name type="scientific">Reticulomyxa filosa</name>
    <dbReference type="NCBI Taxonomy" id="46433"/>
    <lineage>
        <taxon>Eukaryota</taxon>
        <taxon>Sar</taxon>
        <taxon>Rhizaria</taxon>
        <taxon>Retaria</taxon>
        <taxon>Foraminifera</taxon>
        <taxon>Monothalamids</taxon>
        <taxon>Reticulomyxidae</taxon>
        <taxon>Reticulomyxa</taxon>
    </lineage>
</organism>
<comment type="caution">
    <text evidence="2">The sequence shown here is derived from an EMBL/GenBank/DDBJ whole genome shotgun (WGS) entry which is preliminary data.</text>
</comment>
<name>X6NZ84_RETFI</name>
<reference evidence="2 3" key="1">
    <citation type="journal article" date="2013" name="Curr. Biol.">
        <title>The Genome of the Foraminiferan Reticulomyxa filosa.</title>
        <authorList>
            <person name="Glockner G."/>
            <person name="Hulsmann N."/>
            <person name="Schleicher M."/>
            <person name="Noegel A.A."/>
            <person name="Eichinger L."/>
            <person name="Gallinger C."/>
            <person name="Pawlowski J."/>
            <person name="Sierra R."/>
            <person name="Euteneuer U."/>
            <person name="Pillet L."/>
            <person name="Moustafa A."/>
            <person name="Platzer M."/>
            <person name="Groth M."/>
            <person name="Szafranski K."/>
            <person name="Schliwa M."/>
        </authorList>
    </citation>
    <scope>NUCLEOTIDE SEQUENCE [LARGE SCALE GENOMIC DNA]</scope>
</reference>
<keyword evidence="1" id="KW-0472">Membrane</keyword>
<feature type="transmembrane region" description="Helical" evidence="1">
    <location>
        <begin position="45"/>
        <end position="63"/>
    </location>
</feature>
<accession>X6NZ84</accession>
<sequence length="163" mass="18955">MKNVDLKRYSTFWLIATRGASRAFASFDLLTDFLLYQQVRKNGEFWLSIVLFLSICAPFLVSYSSGVKLFMTKGTLQHAEGFLVILPILYLFPTGILYFVLLDFLEIILAVVEMVAIVRGEDMKQLKKRQDLWAKQLGMTRMDWEVSTQNDNNNIKKKSYFFL</sequence>
<dbReference type="AlphaFoldDB" id="X6NZ84"/>
<keyword evidence="3" id="KW-1185">Reference proteome</keyword>
<protein>
    <submittedName>
        <fullName evidence="2">Uncharacterized protein</fullName>
    </submittedName>
</protein>
<keyword evidence="1" id="KW-0812">Transmembrane</keyword>
<gene>
    <name evidence="2" type="ORF">RFI_05499</name>
</gene>
<dbReference type="Proteomes" id="UP000023152">
    <property type="component" value="Unassembled WGS sequence"/>
</dbReference>
<keyword evidence="1" id="KW-1133">Transmembrane helix</keyword>
<dbReference type="EMBL" id="ASPP01004811">
    <property type="protein sequence ID" value="ETO31620.1"/>
    <property type="molecule type" value="Genomic_DNA"/>
</dbReference>
<evidence type="ECO:0000313" key="3">
    <source>
        <dbReference type="Proteomes" id="UP000023152"/>
    </source>
</evidence>
<proteinExistence type="predicted"/>
<evidence type="ECO:0000313" key="2">
    <source>
        <dbReference type="EMBL" id="ETO31620.1"/>
    </source>
</evidence>